<dbReference type="Proteomes" id="UP000490800">
    <property type="component" value="Unassembled WGS sequence"/>
</dbReference>
<dbReference type="AlphaFoldDB" id="A0A7X3FKS5"/>
<dbReference type="PANTHER" id="PTHR36836:SF1">
    <property type="entry name" value="COLANIC ACID BIOSYNTHESIS PROTEIN WCAK"/>
    <property type="match status" value="1"/>
</dbReference>
<sequence length="397" mass="42929">MGSQTPRSGKRVVLSGYYGFDNSGDEAVLQSILLALQEQGEAAGVRIQPVVLSANPQRTTEMYGVEAVHRMKIPDLFGAIRSSDGLISGGGSLLQDATSSRTIPYYLLVLKLAQWLRKPTFIYSQGVGPVNNRRFYSWIRSTFKKCAIISVRDQESAELLGTMGVPASSVRVVPDPVMGLPLRSAEAGGAESDSSSVHQSPLTAGRAAPTSDDGARSAVPVIGVSVRYWNTDRSELDALAEALRVLMSRRQVQVRLLPFHLPSDEEASAYVADRIGPQGEGQDVRIVSGVTHPQDMLAEVSACDVLVGMRLHSLIYAASQFVPMVGVSYDPKIDQFLARLGMVAAASTKQFDPAAVAAEIERLLDGRGAWAAEKKAAIDRLKQEAQQPAQQIVQYYR</sequence>
<dbReference type="GO" id="GO:0016740">
    <property type="term" value="F:transferase activity"/>
    <property type="evidence" value="ECO:0007669"/>
    <property type="project" value="UniProtKB-KW"/>
</dbReference>
<comment type="caution">
    <text evidence="3">The sequence shown here is derived from an EMBL/GenBank/DDBJ whole genome shotgun (WGS) entry which is preliminary data.</text>
</comment>
<dbReference type="InterPro" id="IPR019896">
    <property type="entry name" value="Polysacch_pyruvyl_Trfase_CsaB"/>
</dbReference>
<evidence type="ECO:0000259" key="2">
    <source>
        <dbReference type="Pfam" id="PF04230"/>
    </source>
</evidence>
<organism evidence="3 4">
    <name type="scientific">Paenibacillus lutrae</name>
    <dbReference type="NCBI Taxonomy" id="2078573"/>
    <lineage>
        <taxon>Bacteria</taxon>
        <taxon>Bacillati</taxon>
        <taxon>Bacillota</taxon>
        <taxon>Bacilli</taxon>
        <taxon>Bacillales</taxon>
        <taxon>Paenibacillaceae</taxon>
        <taxon>Paenibacillus</taxon>
    </lineage>
</organism>
<reference evidence="3 4" key="1">
    <citation type="journal article" date="2019" name="Microorganisms">
        <title>Paenibacillus lutrae sp. nov., A Chitinolytic Species Isolated from A River Otter in Castril Natural Park, Granada, Spain.</title>
        <authorList>
            <person name="Rodriguez M."/>
            <person name="Reina J.C."/>
            <person name="Bejar V."/>
            <person name="Llamas I."/>
        </authorList>
    </citation>
    <scope>NUCLEOTIDE SEQUENCE [LARGE SCALE GENOMIC DNA]</scope>
    <source>
        <strain evidence="3 4">N10</strain>
    </source>
</reference>
<evidence type="ECO:0000256" key="1">
    <source>
        <dbReference type="SAM" id="MobiDB-lite"/>
    </source>
</evidence>
<dbReference type="EMBL" id="RHLK01000013">
    <property type="protein sequence ID" value="MVP01528.1"/>
    <property type="molecule type" value="Genomic_DNA"/>
</dbReference>
<name>A0A7X3FKS5_9BACL</name>
<evidence type="ECO:0000313" key="3">
    <source>
        <dbReference type="EMBL" id="MVP01528.1"/>
    </source>
</evidence>
<proteinExistence type="predicted"/>
<evidence type="ECO:0000313" key="4">
    <source>
        <dbReference type="Proteomes" id="UP000490800"/>
    </source>
</evidence>
<accession>A0A7X3FKS5</accession>
<dbReference type="InterPro" id="IPR007345">
    <property type="entry name" value="Polysacch_pyruvyl_Trfase"/>
</dbReference>
<keyword evidence="4" id="KW-1185">Reference proteome</keyword>
<dbReference type="PANTHER" id="PTHR36836">
    <property type="entry name" value="COLANIC ACID BIOSYNTHESIS PROTEIN WCAK"/>
    <property type="match status" value="1"/>
</dbReference>
<feature type="region of interest" description="Disordered" evidence="1">
    <location>
        <begin position="183"/>
        <end position="216"/>
    </location>
</feature>
<feature type="compositionally biased region" description="Low complexity" evidence="1">
    <location>
        <begin position="184"/>
        <end position="196"/>
    </location>
</feature>
<dbReference type="Pfam" id="PF04230">
    <property type="entry name" value="PS_pyruv_trans"/>
    <property type="match status" value="1"/>
</dbReference>
<protein>
    <submittedName>
        <fullName evidence="3">Polysaccharide pyruvyl transferase CsaB</fullName>
    </submittedName>
</protein>
<keyword evidence="3" id="KW-0808">Transferase</keyword>
<gene>
    <name evidence="3" type="primary">csaB</name>
    <name evidence="3" type="ORF">EDM21_18715</name>
</gene>
<dbReference type="SUPFAM" id="SSF53756">
    <property type="entry name" value="UDP-Glycosyltransferase/glycogen phosphorylase"/>
    <property type="match status" value="1"/>
</dbReference>
<dbReference type="OrthoDB" id="3199616at2"/>
<dbReference type="RefSeq" id="WP_157337978.1">
    <property type="nucleotide sequence ID" value="NZ_RHLK01000013.1"/>
</dbReference>
<dbReference type="NCBIfam" id="TIGR03609">
    <property type="entry name" value="S_layer_CsaB"/>
    <property type="match status" value="1"/>
</dbReference>
<feature type="domain" description="Polysaccharide pyruvyl transferase" evidence="2">
    <location>
        <begin position="22"/>
        <end position="331"/>
    </location>
</feature>